<dbReference type="Pfam" id="PF00128">
    <property type="entry name" value="Alpha-amylase"/>
    <property type="match status" value="1"/>
</dbReference>
<dbReference type="STRING" id="361279.SAMN05421663_102322"/>
<dbReference type="Gene3D" id="2.60.40.1180">
    <property type="entry name" value="Golgi alpha-mannosidase II"/>
    <property type="match status" value="1"/>
</dbReference>
<keyword evidence="3" id="KW-0378">Hydrolase</keyword>
<dbReference type="PANTHER" id="PTHR10357:SF179">
    <property type="entry name" value="NEUTRAL AND BASIC AMINO ACID TRANSPORT PROTEIN RBAT"/>
    <property type="match status" value="1"/>
</dbReference>
<sequence>MNNVLKKDFEFFTAGETSAVHDHDVLHYTKPERNELDMVLSAEASELADRDDDKYKSKEWTVHDFREILRKWQKDVGDDGGWFGLYLSHHDAPRMVSTFADDGKYRIPSAKLLATLLHTLRGTPFIFQGEELGMTNYPDFETIDTIKEQEAHSYHELKVDEQDASETTIMDRIHDKTRDHSRTPMQWDASDQAGFTTGIPWLPVNPNYKEINVQDGMKNPDSVLQFYRKLIRLRKENSIMVYGDFETILHDHDQIFGYLRRLDEEEWVILLNMTNQEALYDIPSECVDDWDKKHCVISNYPHVDNQRVMRPYEAIVYKYVK</sequence>
<keyword evidence="4" id="KW-0326">Glycosidase</keyword>
<name>A0A1G6LAY9_9BACI</name>
<dbReference type="EMBL" id="FMZB01000002">
    <property type="protein sequence ID" value="SDC40391.1"/>
    <property type="molecule type" value="Genomic_DNA"/>
</dbReference>
<dbReference type="SUPFAM" id="SSF51011">
    <property type="entry name" value="Glycosyl hydrolase domain"/>
    <property type="match status" value="1"/>
</dbReference>
<dbReference type="OrthoDB" id="9805159at2"/>
<proteinExistence type="inferred from homology"/>
<dbReference type="InterPro" id="IPR017853">
    <property type="entry name" value="GH"/>
</dbReference>
<dbReference type="GO" id="GO:0004556">
    <property type="term" value="F:alpha-amylase activity"/>
    <property type="evidence" value="ECO:0007669"/>
    <property type="project" value="TreeGrafter"/>
</dbReference>
<keyword evidence="7" id="KW-1185">Reference proteome</keyword>
<dbReference type="Gene3D" id="3.20.20.80">
    <property type="entry name" value="Glycosidases"/>
    <property type="match status" value="1"/>
</dbReference>
<dbReference type="GO" id="GO:0005737">
    <property type="term" value="C:cytoplasm"/>
    <property type="evidence" value="ECO:0007669"/>
    <property type="project" value="UniProtKB-SubCell"/>
</dbReference>
<protein>
    <submittedName>
        <fullName evidence="6">Oligo-1,6-glucosidase</fullName>
    </submittedName>
</protein>
<evidence type="ECO:0000313" key="6">
    <source>
        <dbReference type="EMBL" id="SDC40391.1"/>
    </source>
</evidence>
<feature type="domain" description="Glycosyl hydrolase family 13 catalytic" evidence="5">
    <location>
        <begin position="1"/>
        <end position="243"/>
    </location>
</feature>
<dbReference type="AlphaFoldDB" id="A0A1G6LAY9"/>
<dbReference type="FunFam" id="2.60.40.1180:FF:000007">
    <property type="entry name" value="Sucrose isomerase"/>
    <property type="match status" value="1"/>
</dbReference>
<evidence type="ECO:0000259" key="5">
    <source>
        <dbReference type="Pfam" id="PF00128"/>
    </source>
</evidence>
<dbReference type="SUPFAM" id="SSF51445">
    <property type="entry name" value="(Trans)glycosidases"/>
    <property type="match status" value="1"/>
</dbReference>
<gene>
    <name evidence="6" type="ORF">SAMN05421663_102322</name>
</gene>
<evidence type="ECO:0000256" key="4">
    <source>
        <dbReference type="ARBA" id="ARBA00023295"/>
    </source>
</evidence>
<dbReference type="GO" id="GO:0009313">
    <property type="term" value="P:oligosaccharide catabolic process"/>
    <property type="evidence" value="ECO:0007669"/>
    <property type="project" value="TreeGrafter"/>
</dbReference>
<comment type="similarity">
    <text evidence="2">Belongs to the glycosyl hydrolase 13 family.</text>
</comment>
<evidence type="ECO:0000256" key="1">
    <source>
        <dbReference type="ARBA" id="ARBA00004496"/>
    </source>
</evidence>
<dbReference type="Proteomes" id="UP000198666">
    <property type="component" value="Unassembled WGS sequence"/>
</dbReference>
<comment type="subcellular location">
    <subcellularLocation>
        <location evidence="1">Cytoplasm</location>
    </subcellularLocation>
</comment>
<dbReference type="PANTHER" id="PTHR10357">
    <property type="entry name" value="ALPHA-AMYLASE FAMILY MEMBER"/>
    <property type="match status" value="1"/>
</dbReference>
<dbReference type="FunFam" id="3.20.20.80:FF:000064">
    <property type="entry name" value="Oligo-1,6-glucosidase"/>
    <property type="match status" value="1"/>
</dbReference>
<dbReference type="InterPro" id="IPR013780">
    <property type="entry name" value="Glyco_hydro_b"/>
</dbReference>
<evidence type="ECO:0000313" key="7">
    <source>
        <dbReference type="Proteomes" id="UP000198666"/>
    </source>
</evidence>
<evidence type="ECO:0000256" key="3">
    <source>
        <dbReference type="ARBA" id="ARBA00022801"/>
    </source>
</evidence>
<organism evidence="6 7">
    <name type="scientific">Terribacillus halophilus</name>
    <dbReference type="NCBI Taxonomy" id="361279"/>
    <lineage>
        <taxon>Bacteria</taxon>
        <taxon>Bacillati</taxon>
        <taxon>Bacillota</taxon>
        <taxon>Bacilli</taxon>
        <taxon>Bacillales</taxon>
        <taxon>Bacillaceae</taxon>
        <taxon>Terribacillus</taxon>
    </lineage>
</organism>
<evidence type="ECO:0000256" key="2">
    <source>
        <dbReference type="ARBA" id="ARBA00008061"/>
    </source>
</evidence>
<accession>A0A1G6LAY9</accession>
<reference evidence="7" key="1">
    <citation type="submission" date="2016-10" db="EMBL/GenBank/DDBJ databases">
        <authorList>
            <person name="Varghese N."/>
            <person name="Submissions S."/>
        </authorList>
    </citation>
    <scope>NUCLEOTIDE SEQUENCE [LARGE SCALE GENOMIC DNA]</scope>
    <source>
        <strain evidence="7">DSM 21620</strain>
    </source>
</reference>
<dbReference type="InterPro" id="IPR006047">
    <property type="entry name" value="GH13_cat_dom"/>
</dbReference>